<organism evidence="1 2">
    <name type="scientific">Sphaerochaeta halotolerans</name>
    <dbReference type="NCBI Taxonomy" id="2293840"/>
    <lineage>
        <taxon>Bacteria</taxon>
        <taxon>Pseudomonadati</taxon>
        <taxon>Spirochaetota</taxon>
        <taxon>Spirochaetia</taxon>
        <taxon>Spirochaetales</taxon>
        <taxon>Sphaerochaetaceae</taxon>
        <taxon>Sphaerochaeta</taxon>
    </lineage>
</organism>
<evidence type="ECO:0000313" key="2">
    <source>
        <dbReference type="Proteomes" id="UP000264002"/>
    </source>
</evidence>
<keyword evidence="2" id="KW-1185">Reference proteome</keyword>
<dbReference type="EMBL" id="QUWK01000012">
    <property type="protein sequence ID" value="RFU94179.1"/>
    <property type="molecule type" value="Genomic_DNA"/>
</dbReference>
<name>A0A372MEH6_9SPIR</name>
<protein>
    <submittedName>
        <fullName evidence="1">Uncharacterized protein</fullName>
    </submittedName>
</protein>
<dbReference type="Proteomes" id="UP000264002">
    <property type="component" value="Unassembled WGS sequence"/>
</dbReference>
<evidence type="ECO:0000313" key="1">
    <source>
        <dbReference type="EMBL" id="RFU94179.1"/>
    </source>
</evidence>
<reference evidence="2" key="1">
    <citation type="submission" date="2018-08" db="EMBL/GenBank/DDBJ databases">
        <authorList>
            <person name="Grouzdev D.S."/>
            <person name="Krutkina M.S."/>
        </authorList>
    </citation>
    <scope>NUCLEOTIDE SEQUENCE [LARGE SCALE GENOMIC DNA]</scope>
    <source>
        <strain evidence="2">4-11</strain>
    </source>
</reference>
<gene>
    <name evidence="1" type="ORF">DYP60_11300</name>
</gene>
<reference evidence="1 2" key="2">
    <citation type="submission" date="2018-09" db="EMBL/GenBank/DDBJ databases">
        <title>Genome of Sphaerochaeta halotolerans strain 4-11.</title>
        <authorList>
            <person name="Nazina T.N."/>
            <person name="Sokolova D.S."/>
        </authorList>
    </citation>
    <scope>NUCLEOTIDE SEQUENCE [LARGE SCALE GENOMIC DNA]</scope>
    <source>
        <strain evidence="1 2">4-11</strain>
    </source>
</reference>
<dbReference type="AlphaFoldDB" id="A0A372MEH6"/>
<sequence>MIIKGAAIQMLVGVVTSKYIAARKKGTSHGWLVAIGRYEATRRPSCISFVQRVLWEVKSDVDLSDGLGAQSFQLHACGIERKREPTRR</sequence>
<accession>A0A372MEH6</accession>
<proteinExistence type="predicted"/>
<comment type="caution">
    <text evidence="1">The sequence shown here is derived from an EMBL/GenBank/DDBJ whole genome shotgun (WGS) entry which is preliminary data.</text>
</comment>